<name>A0AAW7CIJ7_HEYCO</name>
<gene>
    <name evidence="1" type="ORF">QN341_13295</name>
</gene>
<evidence type="ECO:0000313" key="2">
    <source>
        <dbReference type="Proteomes" id="UP001223084"/>
    </source>
</evidence>
<protein>
    <submittedName>
        <fullName evidence="1">Uncharacterized protein</fullName>
    </submittedName>
</protein>
<dbReference type="Proteomes" id="UP001223084">
    <property type="component" value="Unassembled WGS sequence"/>
</dbReference>
<dbReference type="RefSeq" id="WP_285958609.1">
    <property type="nucleotide sequence ID" value="NZ_JASUZX010000002.1"/>
</dbReference>
<accession>A0AAW7CIJ7</accession>
<dbReference type="EMBL" id="JASUZX010000002">
    <property type="protein sequence ID" value="MDL5041984.1"/>
    <property type="molecule type" value="Genomic_DNA"/>
</dbReference>
<reference evidence="1" key="1">
    <citation type="submission" date="2023-06" db="EMBL/GenBank/DDBJ databases">
        <title>Probiogenomic evaluation and L lactic producing Weizmannia coaggulans BKMTCR2-2 from tree bark.</title>
        <authorList>
            <person name="Mahittikon J."/>
            <person name="Tanasupawat S."/>
        </authorList>
    </citation>
    <scope>NUCLEOTIDE SEQUENCE</scope>
    <source>
        <strain evidence="1">BKMTCR2-2</strain>
    </source>
</reference>
<proteinExistence type="predicted"/>
<dbReference type="AlphaFoldDB" id="A0AAW7CIJ7"/>
<organism evidence="1 2">
    <name type="scientific">Heyndrickxia coagulans</name>
    <name type="common">Weizmannia coagulans</name>
    <dbReference type="NCBI Taxonomy" id="1398"/>
    <lineage>
        <taxon>Bacteria</taxon>
        <taxon>Bacillati</taxon>
        <taxon>Bacillota</taxon>
        <taxon>Bacilli</taxon>
        <taxon>Bacillales</taxon>
        <taxon>Bacillaceae</taxon>
        <taxon>Heyndrickxia</taxon>
    </lineage>
</organism>
<sequence>MHESTLCKREIEEIDRLLKRGFQISAAEETLSGSLVSFTKKNQYKTLLILTPGGRKYFSLKI</sequence>
<evidence type="ECO:0000313" key="1">
    <source>
        <dbReference type="EMBL" id="MDL5041984.1"/>
    </source>
</evidence>
<comment type="caution">
    <text evidence="1">The sequence shown here is derived from an EMBL/GenBank/DDBJ whole genome shotgun (WGS) entry which is preliminary data.</text>
</comment>